<proteinExistence type="predicted"/>
<organism evidence="1 2">
    <name type="scientific">Pedobacter steynii</name>
    <dbReference type="NCBI Taxonomy" id="430522"/>
    <lineage>
        <taxon>Bacteria</taxon>
        <taxon>Pseudomonadati</taxon>
        <taxon>Bacteroidota</taxon>
        <taxon>Sphingobacteriia</taxon>
        <taxon>Sphingobacteriales</taxon>
        <taxon>Sphingobacteriaceae</taxon>
        <taxon>Pedobacter</taxon>
    </lineage>
</organism>
<protein>
    <submittedName>
        <fullName evidence="1">Uncharacterized protein</fullName>
    </submittedName>
</protein>
<dbReference type="EMBL" id="CP017141">
    <property type="protein sequence ID" value="AOM80211.1"/>
    <property type="molecule type" value="Genomic_DNA"/>
</dbReference>
<dbReference type="OrthoDB" id="86940at2"/>
<evidence type="ECO:0000313" key="1">
    <source>
        <dbReference type="EMBL" id="AOM80211.1"/>
    </source>
</evidence>
<gene>
    <name evidence="1" type="ORF">BFS30_25440</name>
</gene>
<sequence length="194" mass="22468">MNLFAQNIKSKDNYTYQVREEEGDLNNDGKMDRITVKMDTVNETRPLKLQIFLSQPNGKKLTLAVSSTKIIEPQYPVENQGKFNGYQIPSFFIEKGILTMWSEIEGGNITYDFKYRNGNFELIKVKKLTNNATKGYIDENTIFTETNFNLISGLRTETDELSGSKKILNKRKKTVLIRPLPKIQDFKFSDKKLY</sequence>
<dbReference type="Proteomes" id="UP000094313">
    <property type="component" value="Chromosome"/>
</dbReference>
<dbReference type="KEGG" id="psty:BFS30_25440"/>
<dbReference type="RefSeq" id="WP_069381873.1">
    <property type="nucleotide sequence ID" value="NZ_CP017141.1"/>
</dbReference>
<evidence type="ECO:0000313" key="2">
    <source>
        <dbReference type="Proteomes" id="UP000094313"/>
    </source>
</evidence>
<accession>A0A1D7QNH7</accession>
<reference evidence="1 2" key="1">
    <citation type="submission" date="2016-08" db="EMBL/GenBank/DDBJ databases">
        <authorList>
            <person name="Seilhamer J.J."/>
        </authorList>
    </citation>
    <scope>NUCLEOTIDE SEQUENCE [LARGE SCALE GENOMIC DNA]</scope>
    <source>
        <strain evidence="1 2">DX4</strain>
    </source>
</reference>
<keyword evidence="2" id="KW-1185">Reference proteome</keyword>
<name>A0A1D7QNH7_9SPHI</name>
<dbReference type="AlphaFoldDB" id="A0A1D7QNH7"/>